<feature type="compositionally biased region" description="Basic and acidic residues" evidence="6">
    <location>
        <begin position="526"/>
        <end position="549"/>
    </location>
</feature>
<dbReference type="InterPro" id="IPR001357">
    <property type="entry name" value="BRCT_dom"/>
</dbReference>
<protein>
    <submittedName>
        <fullName evidence="8">Mediator of DNA damage checkpoint protein 1</fullName>
    </submittedName>
</protein>
<evidence type="ECO:0000256" key="3">
    <source>
        <dbReference type="ARBA" id="ARBA00022763"/>
    </source>
</evidence>
<feature type="compositionally biased region" description="Acidic residues" evidence="6">
    <location>
        <begin position="159"/>
        <end position="168"/>
    </location>
</feature>
<feature type="compositionally biased region" description="Polar residues" evidence="6">
    <location>
        <begin position="426"/>
        <end position="435"/>
    </location>
</feature>
<feature type="compositionally biased region" description="Basic and acidic residues" evidence="6">
    <location>
        <begin position="60"/>
        <end position="71"/>
    </location>
</feature>
<dbReference type="InterPro" id="IPR036420">
    <property type="entry name" value="BRCT_dom_sf"/>
</dbReference>
<reference evidence="8" key="1">
    <citation type="submission" date="2023-01" db="EMBL/GenBank/DDBJ databases">
        <title>Genome assembly of the deep-sea coral Lophelia pertusa.</title>
        <authorList>
            <person name="Herrera S."/>
            <person name="Cordes E."/>
        </authorList>
    </citation>
    <scope>NUCLEOTIDE SEQUENCE</scope>
    <source>
        <strain evidence="8">USNM1676648</strain>
        <tissue evidence="8">Polyp</tissue>
    </source>
</reference>
<feature type="compositionally biased region" description="Basic and acidic residues" evidence="6">
    <location>
        <begin position="115"/>
        <end position="126"/>
    </location>
</feature>
<feature type="region of interest" description="Disordered" evidence="6">
    <location>
        <begin position="907"/>
        <end position="951"/>
    </location>
</feature>
<evidence type="ECO:0000313" key="9">
    <source>
        <dbReference type="Proteomes" id="UP001163046"/>
    </source>
</evidence>
<feature type="domain" description="BRCT" evidence="7">
    <location>
        <begin position="730"/>
        <end position="793"/>
    </location>
</feature>
<dbReference type="PANTHER" id="PTHR23196">
    <property type="entry name" value="PAX TRANSCRIPTION ACTIVATION DOMAIN INTERACTING PROTEIN"/>
    <property type="match status" value="1"/>
</dbReference>
<feature type="region of interest" description="Disordered" evidence="6">
    <location>
        <begin position="214"/>
        <end position="263"/>
    </location>
</feature>
<comment type="subcellular location">
    <subcellularLocation>
        <location evidence="1">Nucleus</location>
    </subcellularLocation>
</comment>
<evidence type="ECO:0000256" key="4">
    <source>
        <dbReference type="ARBA" id="ARBA00023204"/>
    </source>
</evidence>
<feature type="region of interest" description="Disordered" evidence="6">
    <location>
        <begin position="278"/>
        <end position="437"/>
    </location>
</feature>
<proteinExistence type="predicted"/>
<comment type="caution">
    <text evidence="8">The sequence shown here is derived from an EMBL/GenBank/DDBJ whole genome shotgun (WGS) entry which is preliminary data.</text>
</comment>
<dbReference type="Pfam" id="PF16589">
    <property type="entry name" value="BRCT_2"/>
    <property type="match status" value="1"/>
</dbReference>
<dbReference type="SUPFAM" id="SSF52113">
    <property type="entry name" value="BRCT domain"/>
    <property type="match status" value="1"/>
</dbReference>
<keyword evidence="5" id="KW-0539">Nucleus</keyword>
<dbReference type="Gene3D" id="3.40.50.10190">
    <property type="entry name" value="BRCT domain"/>
    <property type="match status" value="2"/>
</dbReference>
<feature type="region of interest" description="Disordered" evidence="6">
    <location>
        <begin position="459"/>
        <end position="718"/>
    </location>
</feature>
<feature type="region of interest" description="Disordered" evidence="6">
    <location>
        <begin position="1"/>
        <end position="186"/>
    </location>
</feature>
<dbReference type="PROSITE" id="PS50172">
    <property type="entry name" value="BRCT"/>
    <property type="match status" value="1"/>
</dbReference>
<feature type="compositionally biased region" description="Acidic residues" evidence="6">
    <location>
        <begin position="301"/>
        <end position="311"/>
    </location>
</feature>
<evidence type="ECO:0000256" key="6">
    <source>
        <dbReference type="SAM" id="MobiDB-lite"/>
    </source>
</evidence>
<evidence type="ECO:0000313" key="8">
    <source>
        <dbReference type="EMBL" id="KAJ7387507.1"/>
    </source>
</evidence>
<keyword evidence="3" id="KW-0227">DNA damage</keyword>
<keyword evidence="2" id="KW-0597">Phosphoprotein</keyword>
<evidence type="ECO:0000256" key="1">
    <source>
        <dbReference type="ARBA" id="ARBA00004123"/>
    </source>
</evidence>
<dbReference type="GO" id="GO:0006281">
    <property type="term" value="P:DNA repair"/>
    <property type="evidence" value="ECO:0007669"/>
    <property type="project" value="UniProtKB-KW"/>
</dbReference>
<gene>
    <name evidence="8" type="primary">MDC1_2</name>
    <name evidence="8" type="ORF">OS493_000837</name>
</gene>
<feature type="compositionally biased region" description="Polar residues" evidence="6">
    <location>
        <begin position="224"/>
        <end position="233"/>
    </location>
</feature>
<dbReference type="OrthoDB" id="342264at2759"/>
<feature type="compositionally biased region" description="Acidic residues" evidence="6">
    <location>
        <begin position="105"/>
        <end position="114"/>
    </location>
</feature>
<dbReference type="CDD" id="cd18441">
    <property type="entry name" value="BRCT_MDC1_rpt2"/>
    <property type="match status" value="1"/>
</dbReference>
<feature type="compositionally biased region" description="Acidic residues" evidence="6">
    <location>
        <begin position="397"/>
        <end position="408"/>
    </location>
</feature>
<dbReference type="AlphaFoldDB" id="A0A9X0D4Y2"/>
<dbReference type="InterPro" id="IPR051579">
    <property type="entry name" value="DDR_Transcriptional_Reg"/>
</dbReference>
<evidence type="ECO:0000256" key="2">
    <source>
        <dbReference type="ARBA" id="ARBA00022553"/>
    </source>
</evidence>
<feature type="compositionally biased region" description="Polar residues" evidence="6">
    <location>
        <begin position="127"/>
        <end position="144"/>
    </location>
</feature>
<evidence type="ECO:0000259" key="7">
    <source>
        <dbReference type="PROSITE" id="PS50172"/>
    </source>
</evidence>
<feature type="compositionally biased region" description="Acidic residues" evidence="6">
    <location>
        <begin position="50"/>
        <end position="59"/>
    </location>
</feature>
<keyword evidence="4" id="KW-0234">DNA repair</keyword>
<name>A0A9X0D4Y2_9CNID</name>
<dbReference type="EMBL" id="MU825873">
    <property type="protein sequence ID" value="KAJ7387507.1"/>
    <property type="molecule type" value="Genomic_DNA"/>
</dbReference>
<dbReference type="Pfam" id="PF16770">
    <property type="entry name" value="RTT107_BRCT_5"/>
    <property type="match status" value="1"/>
</dbReference>
<accession>A0A9X0D4Y2</accession>
<evidence type="ECO:0000256" key="5">
    <source>
        <dbReference type="ARBA" id="ARBA00023242"/>
    </source>
</evidence>
<feature type="compositionally biased region" description="Basic residues" evidence="6">
    <location>
        <begin position="586"/>
        <end position="597"/>
    </location>
</feature>
<feature type="compositionally biased region" description="Low complexity" evidence="6">
    <location>
        <begin position="911"/>
        <end position="921"/>
    </location>
</feature>
<feature type="compositionally biased region" description="Basic residues" evidence="6">
    <location>
        <begin position="502"/>
        <end position="512"/>
    </location>
</feature>
<dbReference type="Proteomes" id="UP001163046">
    <property type="component" value="Unassembled WGS sequence"/>
</dbReference>
<keyword evidence="9" id="KW-1185">Reference proteome</keyword>
<dbReference type="CDD" id="cd17744">
    <property type="entry name" value="BRCT_MDC1_rpt1"/>
    <property type="match status" value="1"/>
</dbReference>
<sequence>MAYGLEATQAYDGSEKDGDSDEDGGEEQRGQAPTLAYDLQATQAYGAGASDDDADDDDDKDTRESHAEMVKEQSSNTEAAVNRSDAVQPTIAYGMEATQAYGADASDDDADEDDKDTRESHAEMVKEQSSNTEAAVNRSDTVQPTIAYGMEATQAYGADETDDEETDNEDRSSTGGDQGRGNDANAATLAYDLAPTQPYGARETGHIGVWLEETQAYDDDNNDTDSAQNSMVEATQAYGIEDPSEAESHAQQSERATKKTNKRVAFVSTSTEVAEVDETEVDVSVVDKGDKSKPSTSTAANEEDDLADSEDLILPSRSRSKRGRKKPVIEESQEEASQQLEKGGHQTESVVARRGRRKGGTVTNEPEDEDKDTTKRTSTVGRKRGRQTGKTTSVAEEKEEEEKEEEEKEAPVTKSRRGRRGKAAQAETTSVSETPLKTPIDTAALTVVVEPLNIRKGGRVRGRKGVTAKETAQAMEVQGEEISGTSVEPESESLEEAVPTKGKGKGKGRGKKNQASVRCLPFLMKCCHDRRQPHLSEGKVEAKEEERKAQPSSSTSPYSVPETPAAVNDDELQPPESTVVAAASRGRGRGRQGRGKRTQPSVAEEAPQPVSKSGSRESSQTRKGRSKGKVSRESTEQTLDIGVALSESTDFSETIADSEESSTAGSSRGSRKGRQRKQTVEDAVEVEETPVKKSRRGKEPAASHSPSLNRGKLSDESIPGSCSLGLLTSRVVTSLGGQLVDNIHNCTHLVTDKVRRTVKFLCGLASGQVIVLPSWLDACKKAKSFVDTTPFLVKDKDAEKQYKFDLQRSHEVALTKGLLEGYKIHVTKKVKPEPSQMKDIIQSAKGEYLTSMPRNKDGRILVISCEEDRSVCKKPLEAGILVVSAEVLLTGVLRQELNLKEHKLFAEEMSDTSQDTTSSSGSKRRRETSETAASSSTTAEKKSAGSKRRKR</sequence>
<dbReference type="GO" id="GO:0005634">
    <property type="term" value="C:nucleus"/>
    <property type="evidence" value="ECO:0007669"/>
    <property type="project" value="UniProtKB-SubCell"/>
</dbReference>
<organism evidence="8 9">
    <name type="scientific">Desmophyllum pertusum</name>
    <dbReference type="NCBI Taxonomy" id="174260"/>
    <lineage>
        <taxon>Eukaryota</taxon>
        <taxon>Metazoa</taxon>
        <taxon>Cnidaria</taxon>
        <taxon>Anthozoa</taxon>
        <taxon>Hexacorallia</taxon>
        <taxon>Scleractinia</taxon>
        <taxon>Caryophylliina</taxon>
        <taxon>Caryophylliidae</taxon>
        <taxon>Desmophyllum</taxon>
    </lineage>
</organism>
<dbReference type="SMART" id="SM00292">
    <property type="entry name" value="BRCT"/>
    <property type="match status" value="2"/>
</dbReference>
<dbReference type="PANTHER" id="PTHR23196:SF34">
    <property type="entry name" value="MEDIATOR OF DNA DAMAGE CHECKPOINT PROTEIN 1"/>
    <property type="match status" value="1"/>
</dbReference>